<name>A0A329U446_9FIRM</name>
<proteinExistence type="predicted"/>
<organism evidence="1 2">
    <name type="scientific">Faecalibacterium prausnitzii</name>
    <dbReference type="NCBI Taxonomy" id="853"/>
    <lineage>
        <taxon>Bacteria</taxon>
        <taxon>Bacillati</taxon>
        <taxon>Bacillota</taxon>
        <taxon>Clostridia</taxon>
        <taxon>Eubacteriales</taxon>
        <taxon>Oscillospiraceae</taxon>
        <taxon>Faecalibacterium</taxon>
    </lineage>
</organism>
<dbReference type="InterPro" id="IPR000836">
    <property type="entry name" value="PRTase_dom"/>
</dbReference>
<dbReference type="GO" id="GO:0016757">
    <property type="term" value="F:glycosyltransferase activity"/>
    <property type="evidence" value="ECO:0007669"/>
    <property type="project" value="UniProtKB-KW"/>
</dbReference>
<dbReference type="SUPFAM" id="SSF53271">
    <property type="entry name" value="PRTase-like"/>
    <property type="match status" value="1"/>
</dbReference>
<dbReference type="InterPro" id="IPR029057">
    <property type="entry name" value="PRTase-like"/>
</dbReference>
<dbReference type="AlphaFoldDB" id="A0A329U446"/>
<evidence type="ECO:0000313" key="2">
    <source>
        <dbReference type="Proteomes" id="UP000251281"/>
    </source>
</evidence>
<dbReference type="RefSeq" id="WP_112091392.1">
    <property type="nucleotide sequence ID" value="NZ_JAWHPU010000018.1"/>
</dbReference>
<accession>A0A329U446</accession>
<sequence length="211" mass="22832">MINMVKLPTSKSELFLRVAKGHFATSHSHINYYIDVTTQKTRLSEAKAVAKELVSAYQHSTIVDTVLCLDGTQVIGTCLANELTKDGFTNMNAHKTIYIVTPEYTSGSQIILRDNLAPMVKGKHVLILAASITTGYTIQAAVEAVNYYGGIVAGLSAIFATTHECLGYPVTSIFDPTCLPDYASFDSRDCPLCKAGQHIDALVNSFGYSAL</sequence>
<comment type="caution">
    <text evidence="1">The sequence shown here is derived from an EMBL/GenBank/DDBJ whole genome shotgun (WGS) entry which is preliminary data.</text>
</comment>
<gene>
    <name evidence="1" type="ORF">C4N24_10640</name>
</gene>
<dbReference type="Gene3D" id="3.40.50.2020">
    <property type="match status" value="1"/>
</dbReference>
<protein>
    <submittedName>
        <fullName evidence="1">Orotate phosphoribosyltransferase</fullName>
    </submittedName>
</protein>
<dbReference type="CDD" id="cd06223">
    <property type="entry name" value="PRTases_typeI"/>
    <property type="match status" value="1"/>
</dbReference>
<dbReference type="EMBL" id="PRLD01000010">
    <property type="protein sequence ID" value="RAW56562.1"/>
    <property type="molecule type" value="Genomic_DNA"/>
</dbReference>
<keyword evidence="1" id="KW-0328">Glycosyltransferase</keyword>
<keyword evidence="1" id="KW-0808">Transferase</keyword>
<reference evidence="1 2" key="1">
    <citation type="submission" date="2018-02" db="EMBL/GenBank/DDBJ databases">
        <title>Complete genome sequencing of Faecalibacterium prausnitzii strains isolated from the human gut.</title>
        <authorList>
            <person name="Fitzgerald B.C."/>
            <person name="Shkoporov A.N."/>
            <person name="Ross P.R."/>
            <person name="Hill C."/>
        </authorList>
    </citation>
    <scope>NUCLEOTIDE SEQUENCE [LARGE SCALE GENOMIC DNA]</scope>
    <source>
        <strain evidence="1 2">APC923/51-1</strain>
    </source>
</reference>
<evidence type="ECO:0000313" key="1">
    <source>
        <dbReference type="EMBL" id="RAW56562.1"/>
    </source>
</evidence>
<dbReference type="Proteomes" id="UP000251281">
    <property type="component" value="Unassembled WGS sequence"/>
</dbReference>